<protein>
    <submittedName>
        <fullName evidence="1">Uncharacterized protein</fullName>
    </submittedName>
</protein>
<dbReference type="Proteomes" id="UP000663853">
    <property type="component" value="Unassembled WGS sequence"/>
</dbReference>
<evidence type="ECO:0000313" key="1">
    <source>
        <dbReference type="EMBL" id="CAE6475497.1"/>
    </source>
</evidence>
<sequence>MSRPSKRKRTSRNNLLKARAKMNILRSLRREAETGLSQEVESANVGHPVYSTSTVTENNGQTRTAFSEPNVFEDSGNIPEKSKACVHEGGLNFNKLADQLVDGGAMHKGPLVGKLCSEGSESKIKIGACSILEGEAQKLMAESEGTETVRPTGNKVKSYLKMYKESFRAFKRTKLATQFPATSRDLWRAEGMLRIGGGRQTAMVGF</sequence>
<organism evidence="1 2">
    <name type="scientific">Rhizoctonia solani</name>
    <dbReference type="NCBI Taxonomy" id="456999"/>
    <lineage>
        <taxon>Eukaryota</taxon>
        <taxon>Fungi</taxon>
        <taxon>Dikarya</taxon>
        <taxon>Basidiomycota</taxon>
        <taxon>Agaricomycotina</taxon>
        <taxon>Agaricomycetes</taxon>
        <taxon>Cantharellales</taxon>
        <taxon>Ceratobasidiaceae</taxon>
        <taxon>Rhizoctonia</taxon>
    </lineage>
</organism>
<reference evidence="1" key="1">
    <citation type="submission" date="2021-01" db="EMBL/GenBank/DDBJ databases">
        <authorList>
            <person name="Kaushik A."/>
        </authorList>
    </citation>
    <scope>NUCLEOTIDE SEQUENCE</scope>
    <source>
        <strain evidence="1">AG6-10EEA</strain>
    </source>
</reference>
<proteinExistence type="predicted"/>
<evidence type="ECO:0000313" key="2">
    <source>
        <dbReference type="Proteomes" id="UP000663853"/>
    </source>
</evidence>
<dbReference type="AlphaFoldDB" id="A0A8H3GVR1"/>
<accession>A0A8H3GVR1</accession>
<name>A0A8H3GVR1_9AGAM</name>
<gene>
    <name evidence="1" type="ORF">RDB_LOCUS80738</name>
</gene>
<comment type="caution">
    <text evidence="1">The sequence shown here is derived from an EMBL/GenBank/DDBJ whole genome shotgun (WGS) entry which is preliminary data.</text>
</comment>
<dbReference type="EMBL" id="CAJMXA010002096">
    <property type="protein sequence ID" value="CAE6475497.1"/>
    <property type="molecule type" value="Genomic_DNA"/>
</dbReference>